<organism evidence="1 2">
    <name type="scientific">Aspergillus versicolor CBS 583.65</name>
    <dbReference type="NCBI Taxonomy" id="1036611"/>
    <lineage>
        <taxon>Eukaryota</taxon>
        <taxon>Fungi</taxon>
        <taxon>Dikarya</taxon>
        <taxon>Ascomycota</taxon>
        <taxon>Pezizomycotina</taxon>
        <taxon>Eurotiomycetes</taxon>
        <taxon>Eurotiomycetidae</taxon>
        <taxon>Eurotiales</taxon>
        <taxon>Aspergillaceae</taxon>
        <taxon>Aspergillus</taxon>
        <taxon>Aspergillus subgen. Nidulantes</taxon>
    </lineage>
</organism>
<protein>
    <submittedName>
        <fullName evidence="1">Uncharacterized protein</fullName>
    </submittedName>
</protein>
<dbReference type="Proteomes" id="UP000184073">
    <property type="component" value="Unassembled WGS sequence"/>
</dbReference>
<dbReference type="AlphaFoldDB" id="A0A1L9Q0U8"/>
<dbReference type="GeneID" id="63726744"/>
<accession>A0A1L9Q0U8</accession>
<reference evidence="2" key="1">
    <citation type="journal article" date="2017" name="Genome Biol.">
        <title>Comparative genomics reveals high biological diversity and specific adaptations in the industrially and medically important fungal genus Aspergillus.</title>
        <authorList>
            <person name="de Vries R.P."/>
            <person name="Riley R."/>
            <person name="Wiebenga A."/>
            <person name="Aguilar-Osorio G."/>
            <person name="Amillis S."/>
            <person name="Uchima C.A."/>
            <person name="Anderluh G."/>
            <person name="Asadollahi M."/>
            <person name="Askin M."/>
            <person name="Barry K."/>
            <person name="Battaglia E."/>
            <person name="Bayram O."/>
            <person name="Benocci T."/>
            <person name="Braus-Stromeyer S.A."/>
            <person name="Caldana C."/>
            <person name="Canovas D."/>
            <person name="Cerqueira G.C."/>
            <person name="Chen F."/>
            <person name="Chen W."/>
            <person name="Choi C."/>
            <person name="Clum A."/>
            <person name="Dos Santos R.A."/>
            <person name="Damasio A.R."/>
            <person name="Diallinas G."/>
            <person name="Emri T."/>
            <person name="Fekete E."/>
            <person name="Flipphi M."/>
            <person name="Freyberg S."/>
            <person name="Gallo A."/>
            <person name="Gournas C."/>
            <person name="Habgood R."/>
            <person name="Hainaut M."/>
            <person name="Harispe M.L."/>
            <person name="Henrissat B."/>
            <person name="Hilden K.S."/>
            <person name="Hope R."/>
            <person name="Hossain A."/>
            <person name="Karabika E."/>
            <person name="Karaffa L."/>
            <person name="Karanyi Z."/>
            <person name="Krasevec N."/>
            <person name="Kuo A."/>
            <person name="Kusch H."/>
            <person name="LaButti K."/>
            <person name="Lagendijk E.L."/>
            <person name="Lapidus A."/>
            <person name="Levasseur A."/>
            <person name="Lindquist E."/>
            <person name="Lipzen A."/>
            <person name="Logrieco A.F."/>
            <person name="MacCabe A."/>
            <person name="Maekelae M.R."/>
            <person name="Malavazi I."/>
            <person name="Melin P."/>
            <person name="Meyer V."/>
            <person name="Mielnichuk N."/>
            <person name="Miskei M."/>
            <person name="Molnar A.P."/>
            <person name="Mule G."/>
            <person name="Ngan C.Y."/>
            <person name="Orejas M."/>
            <person name="Orosz E."/>
            <person name="Ouedraogo J.P."/>
            <person name="Overkamp K.M."/>
            <person name="Park H.-S."/>
            <person name="Perrone G."/>
            <person name="Piumi F."/>
            <person name="Punt P.J."/>
            <person name="Ram A.F."/>
            <person name="Ramon A."/>
            <person name="Rauscher S."/>
            <person name="Record E."/>
            <person name="Riano-Pachon D.M."/>
            <person name="Robert V."/>
            <person name="Roehrig J."/>
            <person name="Ruller R."/>
            <person name="Salamov A."/>
            <person name="Salih N.S."/>
            <person name="Samson R.A."/>
            <person name="Sandor E."/>
            <person name="Sanguinetti M."/>
            <person name="Schuetze T."/>
            <person name="Sepcic K."/>
            <person name="Shelest E."/>
            <person name="Sherlock G."/>
            <person name="Sophianopoulou V."/>
            <person name="Squina F.M."/>
            <person name="Sun H."/>
            <person name="Susca A."/>
            <person name="Todd R.B."/>
            <person name="Tsang A."/>
            <person name="Unkles S.E."/>
            <person name="van de Wiele N."/>
            <person name="van Rossen-Uffink D."/>
            <person name="Oliveira J.V."/>
            <person name="Vesth T.C."/>
            <person name="Visser J."/>
            <person name="Yu J.-H."/>
            <person name="Zhou M."/>
            <person name="Andersen M.R."/>
            <person name="Archer D.B."/>
            <person name="Baker S.E."/>
            <person name="Benoit I."/>
            <person name="Brakhage A.A."/>
            <person name="Braus G.H."/>
            <person name="Fischer R."/>
            <person name="Frisvad J.C."/>
            <person name="Goldman G.H."/>
            <person name="Houbraken J."/>
            <person name="Oakley B."/>
            <person name="Pocsi I."/>
            <person name="Scazzocchio C."/>
            <person name="Seiboth B."/>
            <person name="vanKuyk P.A."/>
            <person name="Wortman J."/>
            <person name="Dyer P.S."/>
            <person name="Grigoriev I.V."/>
        </authorList>
    </citation>
    <scope>NUCLEOTIDE SEQUENCE [LARGE SCALE GENOMIC DNA]</scope>
    <source>
        <strain evidence="2">CBS 583.65</strain>
    </source>
</reference>
<dbReference type="VEuPathDB" id="FungiDB:ASPVEDRAFT_365669"/>
<gene>
    <name evidence="1" type="ORF">ASPVEDRAFT_365669</name>
</gene>
<dbReference type="EMBL" id="KV878137">
    <property type="protein sequence ID" value="OJJ07381.1"/>
    <property type="molecule type" value="Genomic_DNA"/>
</dbReference>
<proteinExistence type="predicted"/>
<evidence type="ECO:0000313" key="1">
    <source>
        <dbReference type="EMBL" id="OJJ07381.1"/>
    </source>
</evidence>
<name>A0A1L9Q0U8_ASPVE</name>
<evidence type="ECO:0000313" key="2">
    <source>
        <dbReference type="Proteomes" id="UP000184073"/>
    </source>
</evidence>
<dbReference type="RefSeq" id="XP_040673143.1">
    <property type="nucleotide sequence ID" value="XM_040811233.1"/>
</dbReference>
<keyword evidence="2" id="KW-1185">Reference proteome</keyword>
<sequence>MHDGAESGFVFVFPFPALCGLKPDCDALQEPLPSPIPTRRRHPGALTRLYKNFQNTRVESLCHEAARQGNIRESTQWTGRMTQWGAGRSSKQTGAPHPTAHGATAGGLHGWPLPLPTAPAVSKLSNAMRWSRIRRLFLLLLFPFALGEKIFLHAVTHPHPDPLTISASTSTSTGLTICRRWIV</sequence>